<dbReference type="InterPro" id="IPR000719">
    <property type="entry name" value="Prot_kinase_dom"/>
</dbReference>
<evidence type="ECO:0000256" key="4">
    <source>
        <dbReference type="ARBA" id="ARBA00023170"/>
    </source>
</evidence>
<dbReference type="GO" id="GO:0006355">
    <property type="term" value="P:regulation of DNA-templated transcription"/>
    <property type="evidence" value="ECO:0007669"/>
    <property type="project" value="InterPro"/>
</dbReference>
<dbReference type="PANTHER" id="PTHR44329:SF150">
    <property type="entry name" value="PROTEIN KINASE DOMAIN-CONTAINING PROTEIN"/>
    <property type="match status" value="1"/>
</dbReference>
<dbReference type="GO" id="GO:0004713">
    <property type="term" value="F:protein tyrosine kinase activity"/>
    <property type="evidence" value="ECO:0007669"/>
    <property type="project" value="InterPro"/>
</dbReference>
<proteinExistence type="predicted"/>
<dbReference type="PROSITE" id="PS50011">
    <property type="entry name" value="PROTEIN_KINASE_DOM"/>
    <property type="match status" value="1"/>
</dbReference>
<dbReference type="SMART" id="SM00091">
    <property type="entry name" value="PAS"/>
    <property type="match status" value="1"/>
</dbReference>
<feature type="domain" description="Protein kinase" evidence="6">
    <location>
        <begin position="412"/>
        <end position="535"/>
    </location>
</feature>
<evidence type="ECO:0000259" key="7">
    <source>
        <dbReference type="PROSITE" id="PS50112"/>
    </source>
</evidence>
<evidence type="ECO:0000256" key="2">
    <source>
        <dbReference type="ARBA" id="ARBA00022606"/>
    </source>
</evidence>
<dbReference type="Pfam" id="PF00989">
    <property type="entry name" value="PAS"/>
    <property type="match status" value="1"/>
</dbReference>
<keyword evidence="3" id="KW-0157">Chromophore</keyword>
<protein>
    <recommendedName>
        <fullName evidence="10">Protein kinase domain-containing protein</fullName>
    </recommendedName>
</protein>
<dbReference type="SUPFAM" id="SSF56112">
    <property type="entry name" value="Protein kinase-like (PK-like)"/>
    <property type="match status" value="1"/>
</dbReference>
<dbReference type="InterPro" id="IPR051681">
    <property type="entry name" value="Ser/Thr_Kinases-Pseudokinases"/>
</dbReference>
<dbReference type="Gene3D" id="3.30.450.20">
    <property type="entry name" value="PAS domain"/>
    <property type="match status" value="1"/>
</dbReference>
<keyword evidence="2" id="KW-0716">Sensory transduction</keyword>
<dbReference type="EMBL" id="CM010630">
    <property type="protein sequence ID" value="RID71210.1"/>
    <property type="molecule type" value="Genomic_DNA"/>
</dbReference>
<dbReference type="InterPro" id="IPR011009">
    <property type="entry name" value="Kinase-like_dom_sf"/>
</dbReference>
<reference evidence="8 9" key="1">
    <citation type="submission" date="2018-06" db="EMBL/GenBank/DDBJ databases">
        <title>WGS assembly of Brassica rapa FPsc.</title>
        <authorList>
            <person name="Bowman J."/>
            <person name="Kohchi T."/>
            <person name="Yamato K."/>
            <person name="Jenkins J."/>
            <person name="Shu S."/>
            <person name="Ishizaki K."/>
            <person name="Yamaoka S."/>
            <person name="Nishihama R."/>
            <person name="Nakamura Y."/>
            <person name="Berger F."/>
            <person name="Adam C."/>
            <person name="Aki S."/>
            <person name="Althoff F."/>
            <person name="Araki T."/>
            <person name="Arteaga-Vazquez M."/>
            <person name="Balasubrmanian S."/>
            <person name="Bauer D."/>
            <person name="Boehm C."/>
            <person name="Briginshaw L."/>
            <person name="Caballero-Perez J."/>
            <person name="Catarino B."/>
            <person name="Chen F."/>
            <person name="Chiyoda S."/>
            <person name="Chovatia M."/>
            <person name="Davies K."/>
            <person name="Delmans M."/>
            <person name="Demura T."/>
            <person name="Dierschke T."/>
            <person name="Dolan L."/>
            <person name="Dorantes-Acosta A."/>
            <person name="Eklund D."/>
            <person name="Florent S."/>
            <person name="Flores-Sandoval E."/>
            <person name="Fujiyama A."/>
            <person name="Fukuzawa H."/>
            <person name="Galik B."/>
            <person name="Grimanelli D."/>
            <person name="Grimwood J."/>
            <person name="Grossniklaus U."/>
            <person name="Hamada T."/>
            <person name="Haseloff J."/>
            <person name="Hetherington A."/>
            <person name="Higo A."/>
            <person name="Hirakawa Y."/>
            <person name="Hundley H."/>
            <person name="Ikeda Y."/>
            <person name="Inoue K."/>
            <person name="Inoue S."/>
            <person name="Ishida S."/>
            <person name="Jia Q."/>
            <person name="Kakita M."/>
            <person name="Kanazawa T."/>
            <person name="Kawai Y."/>
            <person name="Kawashima T."/>
            <person name="Kennedy M."/>
            <person name="Kinose K."/>
            <person name="Kinoshita T."/>
            <person name="Kohara Y."/>
            <person name="Koide E."/>
            <person name="Komatsu K."/>
            <person name="Kopischke S."/>
            <person name="Kubo M."/>
            <person name="Kyozuka J."/>
            <person name="Lagercrantz U."/>
            <person name="Lin S."/>
            <person name="Lindquist E."/>
            <person name="Lipzen A."/>
            <person name="Lu C."/>
            <person name="Luna E."/>
            <person name="Martienssen R."/>
            <person name="Minamino N."/>
            <person name="Mizutani M."/>
            <person name="Mizutani M."/>
            <person name="Mochizuki N."/>
            <person name="Monte I."/>
            <person name="Mosher R."/>
            <person name="Nagasaki H."/>
            <person name="Nakagami H."/>
            <person name="Naramoto S."/>
            <person name="Nishitani K."/>
            <person name="Ohtani M."/>
            <person name="Okamoto T."/>
            <person name="Okumura M."/>
            <person name="Phillips J."/>
            <person name="Pollak B."/>
            <person name="Reinders A."/>
            <person name="Roevekamp M."/>
            <person name="Sano R."/>
            <person name="Sawa S."/>
            <person name="Schmid M."/>
            <person name="Shirakawa M."/>
            <person name="Solano R."/>
            <person name="Spunde A."/>
            <person name="Suetsugu N."/>
            <person name="Sugano S."/>
            <person name="Sugiyama A."/>
            <person name="Sun R."/>
            <person name="Suzuki Y."/>
            <person name="Takenaka M."/>
            <person name="Takezawa D."/>
            <person name="Tomogane H."/>
            <person name="Tsuzuki M."/>
            <person name="Ueda T."/>
            <person name="Umeda M."/>
            <person name="Ward J."/>
            <person name="Watanabe Y."/>
            <person name="Yazaki K."/>
            <person name="Yokoyama R."/>
            <person name="Yoshitake Y."/>
            <person name="Yotsui I."/>
            <person name="Zachgo S."/>
            <person name="Schmutz J."/>
        </authorList>
    </citation>
    <scope>NUCLEOTIDE SEQUENCE [LARGE SCALE GENOMIC DNA]</scope>
    <source>
        <strain evidence="9">cv. B-3</strain>
    </source>
</reference>
<dbReference type="SMART" id="SM00219">
    <property type="entry name" value="TyrKc"/>
    <property type="match status" value="1"/>
</dbReference>
<sequence>METPPTKELLMKMLELEESHERLKQEMCRLKAVSTELGHSEKRNIGEGALVLRKSCAESLRKERRIQDTISLRDGIGGETKPSAGKFTHQQYLNIVQSMGQSVHAFDLKMRIIFWNAMAEKQFGYTAEEAVGQNPINVMVDDQDAAFAMNIAQRCFNGESWTGEFPVRSKSGHRFSAVTTCSPFYDDAGSLVGIISLTSKSAPYLHPTISLAKLKAKQGEKSSSPVSSFVSKRGLDSKGAVLSKLGLDSHQPIQVAIASKITDLVSTIFLALLNSQACKVSNKVMSKMRAGDSSGATLSEGVFGPALSDQRDDASSSGASIKRGGFIYSPFGVFRCDEEHKSHQINPCSGVNFESGSSDSKTSSNKGISLCSSPNSNNRSSSSSCKSISNSDMNKVDTNSDCLEYEILWDDLTVGEEIGQGSCGTVCRGLWFGSVVAVKVFSKVEYSEEAIQSFRQEVALMKRLRHPNVLLFMGAVTSPQRLCMVSELLPRGSLFQLLQRKTSKLDWRRRILMALDIVSNSYTVIRHLIYTVIGH</sequence>
<evidence type="ECO:0000256" key="5">
    <source>
        <dbReference type="SAM" id="MobiDB-lite"/>
    </source>
</evidence>
<evidence type="ECO:0000259" key="6">
    <source>
        <dbReference type="PROSITE" id="PS50011"/>
    </source>
</evidence>
<dbReference type="PROSITE" id="PS50112">
    <property type="entry name" value="PAS"/>
    <property type="match status" value="1"/>
</dbReference>
<evidence type="ECO:0000313" key="8">
    <source>
        <dbReference type="EMBL" id="RID71210.1"/>
    </source>
</evidence>
<dbReference type="AlphaFoldDB" id="A0A398A6D3"/>
<dbReference type="InterPro" id="IPR020635">
    <property type="entry name" value="Tyr_kinase_cat_dom"/>
</dbReference>
<name>A0A398A6D3_BRACM</name>
<evidence type="ECO:0000313" key="9">
    <source>
        <dbReference type="Proteomes" id="UP000264353"/>
    </source>
</evidence>
<dbReference type="InterPro" id="IPR000014">
    <property type="entry name" value="PAS"/>
</dbReference>
<dbReference type="InterPro" id="IPR001245">
    <property type="entry name" value="Ser-Thr/Tyr_kinase_cat_dom"/>
</dbReference>
<evidence type="ECO:0008006" key="10">
    <source>
        <dbReference type="Google" id="ProtNLM"/>
    </source>
</evidence>
<evidence type="ECO:0000256" key="1">
    <source>
        <dbReference type="ARBA" id="ARBA00022543"/>
    </source>
</evidence>
<dbReference type="FunFam" id="3.30.200.20:FF:000329">
    <property type="entry name" value="PAS domain-containing protein tyrosine kinase"/>
    <property type="match status" value="1"/>
</dbReference>
<gene>
    <name evidence="8" type="ORF">BRARA_C03161</name>
</gene>
<dbReference type="PANTHER" id="PTHR44329">
    <property type="entry name" value="SERINE/THREONINE-PROTEIN KINASE TNNI3K-RELATED"/>
    <property type="match status" value="1"/>
</dbReference>
<feature type="domain" description="PAS" evidence="7">
    <location>
        <begin position="88"/>
        <end position="159"/>
    </location>
</feature>
<organism evidence="8 9">
    <name type="scientific">Brassica campestris</name>
    <name type="common">Field mustard</name>
    <dbReference type="NCBI Taxonomy" id="3711"/>
    <lineage>
        <taxon>Eukaryota</taxon>
        <taxon>Viridiplantae</taxon>
        <taxon>Streptophyta</taxon>
        <taxon>Embryophyta</taxon>
        <taxon>Tracheophyta</taxon>
        <taxon>Spermatophyta</taxon>
        <taxon>Magnoliopsida</taxon>
        <taxon>eudicotyledons</taxon>
        <taxon>Gunneridae</taxon>
        <taxon>Pentapetalae</taxon>
        <taxon>rosids</taxon>
        <taxon>malvids</taxon>
        <taxon>Brassicales</taxon>
        <taxon>Brassicaceae</taxon>
        <taxon>Brassiceae</taxon>
        <taxon>Brassica</taxon>
    </lineage>
</organism>
<evidence type="ECO:0000256" key="3">
    <source>
        <dbReference type="ARBA" id="ARBA00022991"/>
    </source>
</evidence>
<accession>A0A398A6D3</accession>
<keyword evidence="4" id="KW-0675">Receptor</keyword>
<dbReference type="InterPro" id="IPR013767">
    <property type="entry name" value="PAS_fold"/>
</dbReference>
<dbReference type="Pfam" id="PF07714">
    <property type="entry name" value="PK_Tyr_Ser-Thr"/>
    <property type="match status" value="1"/>
</dbReference>
<dbReference type="GO" id="GO:0009881">
    <property type="term" value="F:photoreceptor activity"/>
    <property type="evidence" value="ECO:0007669"/>
    <property type="project" value="UniProtKB-KW"/>
</dbReference>
<dbReference type="NCBIfam" id="TIGR00229">
    <property type="entry name" value="sensory_box"/>
    <property type="match status" value="1"/>
</dbReference>
<keyword evidence="1" id="KW-0600">Photoreceptor protein</keyword>
<feature type="region of interest" description="Disordered" evidence="5">
    <location>
        <begin position="364"/>
        <end position="391"/>
    </location>
</feature>
<dbReference type="InterPro" id="IPR035965">
    <property type="entry name" value="PAS-like_dom_sf"/>
</dbReference>
<dbReference type="GO" id="GO:0005524">
    <property type="term" value="F:ATP binding"/>
    <property type="evidence" value="ECO:0007669"/>
    <property type="project" value="InterPro"/>
</dbReference>
<dbReference type="SUPFAM" id="SSF55785">
    <property type="entry name" value="PYP-like sensor domain (PAS domain)"/>
    <property type="match status" value="1"/>
</dbReference>
<dbReference type="CDD" id="cd00130">
    <property type="entry name" value="PAS"/>
    <property type="match status" value="1"/>
</dbReference>
<dbReference type="Gene3D" id="3.30.200.20">
    <property type="entry name" value="Phosphorylase Kinase, domain 1"/>
    <property type="match status" value="1"/>
</dbReference>
<dbReference type="Proteomes" id="UP000264353">
    <property type="component" value="Chromosome A3"/>
</dbReference>